<evidence type="ECO:0000259" key="2">
    <source>
        <dbReference type="PROSITE" id="PS50011"/>
    </source>
</evidence>
<keyword evidence="3" id="KW-0418">Kinase</keyword>
<gene>
    <name evidence="3" type="ORF">F8M41_026256</name>
</gene>
<dbReference type="AlphaFoldDB" id="A0A8H4AAF3"/>
<dbReference type="GO" id="GO:0004674">
    <property type="term" value="F:protein serine/threonine kinase activity"/>
    <property type="evidence" value="ECO:0007669"/>
    <property type="project" value="TreeGrafter"/>
</dbReference>
<dbReference type="EMBL" id="WTPW01000971">
    <property type="protein sequence ID" value="KAF0465661.1"/>
    <property type="molecule type" value="Genomic_DNA"/>
</dbReference>
<feature type="binding site" evidence="1">
    <location>
        <position position="58"/>
    </location>
    <ligand>
        <name>ATP</name>
        <dbReference type="ChEBI" id="CHEBI:30616"/>
    </ligand>
</feature>
<organism evidence="3 4">
    <name type="scientific">Gigaspora margarita</name>
    <dbReference type="NCBI Taxonomy" id="4874"/>
    <lineage>
        <taxon>Eukaryota</taxon>
        <taxon>Fungi</taxon>
        <taxon>Fungi incertae sedis</taxon>
        <taxon>Mucoromycota</taxon>
        <taxon>Glomeromycotina</taxon>
        <taxon>Glomeromycetes</taxon>
        <taxon>Diversisporales</taxon>
        <taxon>Gigasporaceae</taxon>
        <taxon>Gigaspora</taxon>
    </lineage>
</organism>
<dbReference type="Proteomes" id="UP000439903">
    <property type="component" value="Unassembled WGS sequence"/>
</dbReference>
<dbReference type="PROSITE" id="PS00107">
    <property type="entry name" value="PROTEIN_KINASE_ATP"/>
    <property type="match status" value="1"/>
</dbReference>
<feature type="domain" description="Protein kinase" evidence="2">
    <location>
        <begin position="30"/>
        <end position="287"/>
    </location>
</feature>
<dbReference type="Gene3D" id="1.10.510.10">
    <property type="entry name" value="Transferase(Phosphotransferase) domain 1"/>
    <property type="match status" value="1"/>
</dbReference>
<dbReference type="InterPro" id="IPR001245">
    <property type="entry name" value="Ser-Thr/Tyr_kinase_cat_dom"/>
</dbReference>
<reference evidence="3 4" key="1">
    <citation type="journal article" date="2019" name="Environ. Microbiol.">
        <title>At the nexus of three kingdoms: the genome of the mycorrhizal fungus Gigaspora margarita provides insights into plant, endobacterial and fungal interactions.</title>
        <authorList>
            <person name="Venice F."/>
            <person name="Ghignone S."/>
            <person name="Salvioli di Fossalunga A."/>
            <person name="Amselem J."/>
            <person name="Novero M."/>
            <person name="Xianan X."/>
            <person name="Sedzielewska Toro K."/>
            <person name="Morin E."/>
            <person name="Lipzen A."/>
            <person name="Grigoriev I.V."/>
            <person name="Henrissat B."/>
            <person name="Martin F.M."/>
            <person name="Bonfante P."/>
        </authorList>
    </citation>
    <scope>NUCLEOTIDE SEQUENCE [LARGE SCALE GENOMIC DNA]</scope>
    <source>
        <strain evidence="3 4">BEG34</strain>
    </source>
</reference>
<dbReference type="Pfam" id="PF07714">
    <property type="entry name" value="PK_Tyr_Ser-Thr"/>
    <property type="match status" value="1"/>
</dbReference>
<proteinExistence type="predicted"/>
<dbReference type="InterPro" id="IPR051681">
    <property type="entry name" value="Ser/Thr_Kinases-Pseudokinases"/>
</dbReference>
<keyword evidence="1" id="KW-0067">ATP-binding</keyword>
<keyword evidence="4" id="KW-1185">Reference proteome</keyword>
<dbReference type="PRINTS" id="PR00109">
    <property type="entry name" value="TYRKINASE"/>
</dbReference>
<evidence type="ECO:0000313" key="4">
    <source>
        <dbReference type="Proteomes" id="UP000439903"/>
    </source>
</evidence>
<keyword evidence="1" id="KW-0547">Nucleotide-binding</keyword>
<dbReference type="OrthoDB" id="10261027at2759"/>
<keyword evidence="3" id="KW-0808">Transferase</keyword>
<protein>
    <submittedName>
        <fullName evidence="3">Kinase-like domain-containing protein</fullName>
    </submittedName>
</protein>
<dbReference type="PROSITE" id="PS50011">
    <property type="entry name" value="PROTEIN_KINASE_DOM"/>
    <property type="match status" value="1"/>
</dbReference>
<dbReference type="SUPFAM" id="SSF56112">
    <property type="entry name" value="Protein kinase-like (PK-like)"/>
    <property type="match status" value="1"/>
</dbReference>
<evidence type="ECO:0000313" key="3">
    <source>
        <dbReference type="EMBL" id="KAF0465661.1"/>
    </source>
</evidence>
<dbReference type="PANTHER" id="PTHR44329">
    <property type="entry name" value="SERINE/THREONINE-PROTEIN KINASE TNNI3K-RELATED"/>
    <property type="match status" value="1"/>
</dbReference>
<comment type="caution">
    <text evidence="3">The sequence shown here is derived from an EMBL/GenBank/DDBJ whole genome shotgun (WGS) entry which is preliminary data.</text>
</comment>
<dbReference type="GO" id="GO:0005524">
    <property type="term" value="F:ATP binding"/>
    <property type="evidence" value="ECO:0007669"/>
    <property type="project" value="UniProtKB-UniRule"/>
</dbReference>
<dbReference type="InterPro" id="IPR017441">
    <property type="entry name" value="Protein_kinase_ATP_BS"/>
</dbReference>
<dbReference type="InterPro" id="IPR011009">
    <property type="entry name" value="Kinase-like_dom_sf"/>
</dbReference>
<accession>A0A8H4AAF3</accession>
<name>A0A8H4AAF3_GIGMA</name>
<evidence type="ECO:0000256" key="1">
    <source>
        <dbReference type="PROSITE-ProRule" id="PRU10141"/>
    </source>
</evidence>
<dbReference type="InterPro" id="IPR000719">
    <property type="entry name" value="Prot_kinase_dom"/>
</dbReference>
<sequence length="526" mass="60624">MMLFLLENPLGWLDHAIRNNQIIKHDYNTFNDIIPVGHGSFGKVSSASSKFKNKVALKSIRINPDFTIELLVNELKQHIRIGSHNNILEFYGIIEKELNEFILILEYANNGTLKEYLYNNFCVLNWDDKLCLAKQLTDAIKFLHSHDIIHRDLHSENVLIHDKIVKLSDFGNSKFIADPSIQLTKELGSIRYSDPEFLRSFPNYSRTKKSDIYSLGVLFWEISSGREPFKFEPLLRLLSRIISGLKEKPIHGTPKDYINIYEECWKSIPDQRPTIEEIVFNIENVNLDNVISIEEIEVDDYVNNRQQDITSIIQGLVDGIDADSEHFHELYEALSLASNSASNSASNINKALNLSSNIDDISSINDDLNLSSNINEALNLSSNINETSNSASNFNEEPILKIDSKTFEYIDNLIKDSDKQFLQQLVQLFFNHVNISEEPKLLVDKIQVLIKESNKNSDKIFKKLLKHQGQPIFAYLISFFYDHGIGIKVNKRKAQKMYEQAQKYNSNIQKTEMESRKVMKRHSNFI</sequence>